<reference evidence="1 2" key="1">
    <citation type="submission" date="2021-06" db="EMBL/GenBank/DDBJ databases">
        <title>Caerostris extrusa draft genome.</title>
        <authorList>
            <person name="Kono N."/>
            <person name="Arakawa K."/>
        </authorList>
    </citation>
    <scope>NUCLEOTIDE SEQUENCE [LARGE SCALE GENOMIC DNA]</scope>
</reference>
<evidence type="ECO:0000313" key="2">
    <source>
        <dbReference type="Proteomes" id="UP001054945"/>
    </source>
</evidence>
<protein>
    <submittedName>
        <fullName evidence="1">Uncharacterized protein</fullName>
    </submittedName>
</protein>
<sequence>MNALSLNESIHERFLFREVDDFSVLGLKRSFRPTDVRVLARFFIFQLQWRGLFLCVQVIFSHTAIFTCRTGLGPSRVQNIDGELDSIMQQLQLEGWFFLPVHCSPEFQKSTHFRSQSQFGCFLSPQNWIQTVDDSKVEGSGDVGQDSISILGIISVSSGDFQGRSDGVRLSDDSAVAVPDRRAGCRRHKCVRMSFHGSLSGAFLEGRWTEKDSSHVSH</sequence>
<accession>A0AAV4WX08</accession>
<dbReference type="AlphaFoldDB" id="A0AAV4WX08"/>
<dbReference type="EMBL" id="BPLR01016937">
    <property type="protein sequence ID" value="GIY87442.1"/>
    <property type="molecule type" value="Genomic_DNA"/>
</dbReference>
<organism evidence="1 2">
    <name type="scientific">Caerostris extrusa</name>
    <name type="common">Bark spider</name>
    <name type="synonym">Caerostris bankana</name>
    <dbReference type="NCBI Taxonomy" id="172846"/>
    <lineage>
        <taxon>Eukaryota</taxon>
        <taxon>Metazoa</taxon>
        <taxon>Ecdysozoa</taxon>
        <taxon>Arthropoda</taxon>
        <taxon>Chelicerata</taxon>
        <taxon>Arachnida</taxon>
        <taxon>Araneae</taxon>
        <taxon>Araneomorphae</taxon>
        <taxon>Entelegynae</taxon>
        <taxon>Araneoidea</taxon>
        <taxon>Araneidae</taxon>
        <taxon>Caerostris</taxon>
    </lineage>
</organism>
<keyword evidence="2" id="KW-1185">Reference proteome</keyword>
<comment type="caution">
    <text evidence="1">The sequence shown here is derived from an EMBL/GenBank/DDBJ whole genome shotgun (WGS) entry which is preliminary data.</text>
</comment>
<gene>
    <name evidence="1" type="ORF">CEXT_177151</name>
</gene>
<dbReference type="Proteomes" id="UP001054945">
    <property type="component" value="Unassembled WGS sequence"/>
</dbReference>
<name>A0AAV4WX08_CAEEX</name>
<evidence type="ECO:0000313" key="1">
    <source>
        <dbReference type="EMBL" id="GIY87442.1"/>
    </source>
</evidence>
<proteinExistence type="predicted"/>